<name>A0AAD7NW10_9AGAR</name>
<proteinExistence type="predicted"/>
<feature type="transmembrane region" description="Helical" evidence="1">
    <location>
        <begin position="17"/>
        <end position="38"/>
    </location>
</feature>
<keyword evidence="1" id="KW-0812">Transmembrane</keyword>
<dbReference type="EMBL" id="JARKIB010000008">
    <property type="protein sequence ID" value="KAJ7777236.1"/>
    <property type="molecule type" value="Genomic_DNA"/>
</dbReference>
<feature type="transmembrane region" description="Helical" evidence="1">
    <location>
        <begin position="98"/>
        <end position="117"/>
    </location>
</feature>
<evidence type="ECO:0000313" key="3">
    <source>
        <dbReference type="Proteomes" id="UP001215598"/>
    </source>
</evidence>
<keyword evidence="1" id="KW-1133">Transmembrane helix</keyword>
<evidence type="ECO:0000313" key="2">
    <source>
        <dbReference type="EMBL" id="KAJ7777236.1"/>
    </source>
</evidence>
<reference evidence="2" key="1">
    <citation type="submission" date="2023-03" db="EMBL/GenBank/DDBJ databases">
        <title>Massive genome expansion in bonnet fungi (Mycena s.s.) driven by repeated elements and novel gene families across ecological guilds.</title>
        <authorList>
            <consortium name="Lawrence Berkeley National Laboratory"/>
            <person name="Harder C.B."/>
            <person name="Miyauchi S."/>
            <person name="Viragh M."/>
            <person name="Kuo A."/>
            <person name="Thoen E."/>
            <person name="Andreopoulos B."/>
            <person name="Lu D."/>
            <person name="Skrede I."/>
            <person name="Drula E."/>
            <person name="Henrissat B."/>
            <person name="Morin E."/>
            <person name="Kohler A."/>
            <person name="Barry K."/>
            <person name="LaButti K."/>
            <person name="Morin E."/>
            <person name="Salamov A."/>
            <person name="Lipzen A."/>
            <person name="Mereny Z."/>
            <person name="Hegedus B."/>
            <person name="Baldrian P."/>
            <person name="Stursova M."/>
            <person name="Weitz H."/>
            <person name="Taylor A."/>
            <person name="Grigoriev I.V."/>
            <person name="Nagy L.G."/>
            <person name="Martin F."/>
            <person name="Kauserud H."/>
        </authorList>
    </citation>
    <scope>NUCLEOTIDE SEQUENCE</scope>
    <source>
        <strain evidence="2">CBHHK182m</strain>
    </source>
</reference>
<dbReference type="Proteomes" id="UP001215598">
    <property type="component" value="Unassembled WGS sequence"/>
</dbReference>
<sequence length="249" mass="27106">MWGLCSPLGGRTICQSFFFWELTTCTIIVLSADFVLLLRVWILYGGTRKFLYFAVPLGLAEAVALFTVGVYTLKPLDHYVHVGSIVAGCYSLEVPRLFTYYPVPPFVMSVIMFSMTLHKCTTSLSTIGRGKTPAIALFLRDGLFYFLALILVGTVEIIMWDRARPTLAQIPVIPGTAFVAVIGARVVLNIKQLAIKPVGAGASVRGTVGTELATSPRSGPQTDEDYELHSVSYRGKDGQGVLNNIGLHA</sequence>
<gene>
    <name evidence="2" type="ORF">B0H16DRAFT_951762</name>
</gene>
<feature type="transmembrane region" description="Helical" evidence="1">
    <location>
        <begin position="50"/>
        <end position="73"/>
    </location>
</feature>
<feature type="transmembrane region" description="Helical" evidence="1">
    <location>
        <begin position="138"/>
        <end position="160"/>
    </location>
</feature>
<feature type="transmembrane region" description="Helical" evidence="1">
    <location>
        <begin position="166"/>
        <end position="188"/>
    </location>
</feature>
<keyword evidence="3" id="KW-1185">Reference proteome</keyword>
<evidence type="ECO:0000256" key="1">
    <source>
        <dbReference type="SAM" id="Phobius"/>
    </source>
</evidence>
<accession>A0AAD7NW10</accession>
<keyword evidence="1" id="KW-0472">Membrane</keyword>
<dbReference type="AlphaFoldDB" id="A0AAD7NW10"/>
<protein>
    <submittedName>
        <fullName evidence="2">Uncharacterized protein</fullName>
    </submittedName>
</protein>
<organism evidence="2 3">
    <name type="scientific">Mycena metata</name>
    <dbReference type="NCBI Taxonomy" id="1033252"/>
    <lineage>
        <taxon>Eukaryota</taxon>
        <taxon>Fungi</taxon>
        <taxon>Dikarya</taxon>
        <taxon>Basidiomycota</taxon>
        <taxon>Agaricomycotina</taxon>
        <taxon>Agaricomycetes</taxon>
        <taxon>Agaricomycetidae</taxon>
        <taxon>Agaricales</taxon>
        <taxon>Marasmiineae</taxon>
        <taxon>Mycenaceae</taxon>
        <taxon>Mycena</taxon>
    </lineage>
</organism>
<comment type="caution">
    <text evidence="2">The sequence shown here is derived from an EMBL/GenBank/DDBJ whole genome shotgun (WGS) entry which is preliminary data.</text>
</comment>